<feature type="transmembrane region" description="Helical" evidence="6">
    <location>
        <begin position="34"/>
        <end position="52"/>
    </location>
</feature>
<dbReference type="SUPFAM" id="SSF81653">
    <property type="entry name" value="Calcium ATPase, transduction domain A"/>
    <property type="match status" value="1"/>
</dbReference>
<reference evidence="9 10" key="1">
    <citation type="submission" date="2020-08" db="EMBL/GenBank/DDBJ databases">
        <title>Genomic Encyclopedia of Archaeal and Bacterial Type Strains, Phase II (KMG-II): from individual species to whole genera.</title>
        <authorList>
            <person name="Goeker M."/>
        </authorList>
    </citation>
    <scope>NUCLEOTIDE SEQUENCE [LARGE SCALE GENOMIC DNA]</scope>
    <source>
        <strain evidence="9 10">DSM 43850</strain>
    </source>
</reference>
<keyword evidence="6" id="KW-0067">ATP-binding</keyword>
<dbReference type="InterPro" id="IPR051014">
    <property type="entry name" value="Cation_Transport_ATPase_IB"/>
</dbReference>
<dbReference type="Gene3D" id="1.20.120.520">
    <property type="entry name" value="nmb1532 protein domain like"/>
    <property type="match status" value="1"/>
</dbReference>
<evidence type="ECO:0000259" key="8">
    <source>
        <dbReference type="Pfam" id="PF01814"/>
    </source>
</evidence>
<gene>
    <name evidence="9" type="ORF">BC739_009277</name>
</gene>
<dbReference type="Pfam" id="PF01814">
    <property type="entry name" value="Hemerythrin"/>
    <property type="match status" value="1"/>
</dbReference>
<comment type="similarity">
    <text evidence="2 6">Belongs to the cation transport ATPase (P-type) (TC 3.A.3) family. Type IB subfamily.</text>
</comment>
<comment type="caution">
    <text evidence="9">The sequence shown here is derived from an EMBL/GenBank/DDBJ whole genome shotgun (WGS) entry which is preliminary data.</text>
</comment>
<evidence type="ECO:0000259" key="7">
    <source>
        <dbReference type="Pfam" id="PF00122"/>
    </source>
</evidence>
<dbReference type="SUPFAM" id="SSF56784">
    <property type="entry name" value="HAD-like"/>
    <property type="match status" value="1"/>
</dbReference>
<evidence type="ECO:0000256" key="2">
    <source>
        <dbReference type="ARBA" id="ARBA00006024"/>
    </source>
</evidence>
<dbReference type="SUPFAM" id="SSF81665">
    <property type="entry name" value="Calcium ATPase, transmembrane domain M"/>
    <property type="match status" value="1"/>
</dbReference>
<evidence type="ECO:0000256" key="1">
    <source>
        <dbReference type="ARBA" id="ARBA00004651"/>
    </source>
</evidence>
<sequence length="757" mass="77520">MRPERLAWVLLALTLAAAVGGGVLWAAGSPSAEVAWAAGAVAALLPAVWWAAADLRAGRMGADVLAVLALGGTLLVGEHLAGAVIGVMLATGRVLESGAERRAGHDLTALLDRSPARTRRRVGGDLVAVDVDRVAAGDRVVVLPGEVVPVDGCLVGTGTFDESALTGEPLPVDRAAGEQVSSGVVNAGGAVDLVASRPAAESTYAGVVRLAGAAAARGAPVARLADRFAAAFLPFAVAVAGLAWLVTGDPVRAVAVLVTATPCPLLLAVPIAVTAGMSRASRQGVVVRDGRALEALGRAEIAVLDKTGTVTAGAPSVTEVLTSPGWDREVVLRMAGSVELLSSHVLAGAVVRAARSLGGTPAVDVREEPGTGVTGIVDGAVVTVGKPPWTEEPATGWAASALRRAQLDGATPIWVTVDGEPVAALLARDEIRPDAARTLRRLRAVGLRRIVLLTGDRAGAAAEVGGLLGLDEVRADCTPASKVRRVEAERRRGVTVVVGDGLNDAPALAAADVGVALGARGATAAAQAADAVVLSDRIDPLAGAVETAARARRIAVQSAGAGLGLSVLAMGLAAFGVLAPVVGALVQEVIDVAVILNSLRAVLPAKAVRLGQRDQELLRRFAEEHRLLMPVLSAVRSAADSLSDGPTEQAEVQVRRAYQLLVDHLLPHERAEEHELYPALGELFGTAETTTTMSRGHAEIERLVRRLARHLSAGHLEPSQVDDLRATLYGLGAVLALHFAQEEQGYFSLTPGSPSTS</sequence>
<accession>A0ABR6BYM4</accession>
<dbReference type="NCBIfam" id="TIGR01512">
    <property type="entry name" value="ATPase-IB2_Cd"/>
    <property type="match status" value="1"/>
</dbReference>
<name>A0ABR6BYM4_9PSEU</name>
<keyword evidence="6" id="KW-0547">Nucleotide-binding</keyword>
<evidence type="ECO:0000256" key="5">
    <source>
        <dbReference type="ARBA" id="ARBA00023136"/>
    </source>
</evidence>
<dbReference type="Gene3D" id="3.40.1110.10">
    <property type="entry name" value="Calcium-transporting ATPase, cytoplasmic domain N"/>
    <property type="match status" value="1"/>
</dbReference>
<dbReference type="PANTHER" id="PTHR48085:SF5">
    <property type="entry name" value="CADMIUM_ZINC-TRANSPORTING ATPASE HMA4-RELATED"/>
    <property type="match status" value="1"/>
</dbReference>
<dbReference type="InterPro" id="IPR008250">
    <property type="entry name" value="ATPase_P-typ_transduc_dom_A_sf"/>
</dbReference>
<keyword evidence="3 6" id="KW-0812">Transmembrane</keyword>
<dbReference type="Pfam" id="PF00702">
    <property type="entry name" value="Hydrolase"/>
    <property type="match status" value="1"/>
</dbReference>
<feature type="domain" description="Hemerythrin-like" evidence="8">
    <location>
        <begin position="619"/>
        <end position="748"/>
    </location>
</feature>
<feature type="transmembrane region" description="Helical" evidence="6">
    <location>
        <begin position="253"/>
        <end position="273"/>
    </location>
</feature>
<dbReference type="EMBL" id="JACJID010000010">
    <property type="protein sequence ID" value="MBA8932018.1"/>
    <property type="molecule type" value="Genomic_DNA"/>
</dbReference>
<evidence type="ECO:0000313" key="10">
    <source>
        <dbReference type="Proteomes" id="UP000517916"/>
    </source>
</evidence>
<feature type="domain" description="P-type ATPase A" evidence="7">
    <location>
        <begin position="114"/>
        <end position="210"/>
    </location>
</feature>
<feature type="transmembrane region" description="Helical" evidence="6">
    <location>
        <begin position="64"/>
        <end position="92"/>
    </location>
</feature>
<feature type="transmembrane region" description="Helical" evidence="6">
    <location>
        <begin position="6"/>
        <end position="27"/>
    </location>
</feature>
<keyword evidence="10" id="KW-1185">Reference proteome</keyword>
<dbReference type="InterPro" id="IPR023214">
    <property type="entry name" value="HAD_sf"/>
</dbReference>
<dbReference type="Pfam" id="PF00122">
    <property type="entry name" value="E1-E2_ATPase"/>
    <property type="match status" value="1"/>
</dbReference>
<comment type="subcellular location">
    <subcellularLocation>
        <location evidence="1">Cell membrane</location>
        <topology evidence="1">Multi-pass membrane protein</topology>
    </subcellularLocation>
</comment>
<evidence type="ECO:0000256" key="3">
    <source>
        <dbReference type="ARBA" id="ARBA00022692"/>
    </source>
</evidence>
<keyword evidence="5 6" id="KW-0472">Membrane</keyword>
<keyword evidence="6" id="KW-0479">Metal-binding</keyword>
<dbReference type="Proteomes" id="UP000517916">
    <property type="component" value="Unassembled WGS sequence"/>
</dbReference>
<dbReference type="InterPro" id="IPR012312">
    <property type="entry name" value="Hemerythrin-like"/>
</dbReference>
<proteinExistence type="inferred from homology"/>
<dbReference type="PROSITE" id="PS00154">
    <property type="entry name" value="ATPASE_E1_E2"/>
    <property type="match status" value="1"/>
</dbReference>
<dbReference type="InterPro" id="IPR027256">
    <property type="entry name" value="P-typ_ATPase_IB"/>
</dbReference>
<dbReference type="PRINTS" id="PR00119">
    <property type="entry name" value="CATATPASE"/>
</dbReference>
<keyword evidence="6" id="KW-1003">Cell membrane</keyword>
<dbReference type="InterPro" id="IPR059000">
    <property type="entry name" value="ATPase_P-type_domA"/>
</dbReference>
<dbReference type="InterPro" id="IPR001757">
    <property type="entry name" value="P_typ_ATPase"/>
</dbReference>
<evidence type="ECO:0000313" key="9">
    <source>
        <dbReference type="EMBL" id="MBA8932018.1"/>
    </source>
</evidence>
<feature type="transmembrane region" description="Helical" evidence="6">
    <location>
        <begin position="228"/>
        <end position="247"/>
    </location>
</feature>
<dbReference type="CDD" id="cd12108">
    <property type="entry name" value="Hr-like"/>
    <property type="match status" value="1"/>
</dbReference>
<dbReference type="Gene3D" id="2.70.150.10">
    <property type="entry name" value="Calcium-transporting ATPase, cytoplasmic transduction domain A"/>
    <property type="match status" value="1"/>
</dbReference>
<evidence type="ECO:0000256" key="4">
    <source>
        <dbReference type="ARBA" id="ARBA00022989"/>
    </source>
</evidence>
<dbReference type="InterPro" id="IPR036412">
    <property type="entry name" value="HAD-like_sf"/>
</dbReference>
<dbReference type="InterPro" id="IPR023298">
    <property type="entry name" value="ATPase_P-typ_TM_dom_sf"/>
</dbReference>
<dbReference type="InterPro" id="IPR018303">
    <property type="entry name" value="ATPase_P-typ_P_site"/>
</dbReference>
<dbReference type="InterPro" id="IPR023299">
    <property type="entry name" value="ATPase_P-typ_cyto_dom_N"/>
</dbReference>
<keyword evidence="4 6" id="KW-1133">Transmembrane helix</keyword>
<dbReference type="NCBIfam" id="TIGR01494">
    <property type="entry name" value="ATPase_P-type"/>
    <property type="match status" value="1"/>
</dbReference>
<protein>
    <submittedName>
        <fullName evidence="9">Heavy metal translocating P-type ATPase</fullName>
    </submittedName>
</protein>
<dbReference type="RefSeq" id="WP_182840593.1">
    <property type="nucleotide sequence ID" value="NZ_BAAABQ010000049.1"/>
</dbReference>
<evidence type="ECO:0000256" key="6">
    <source>
        <dbReference type="RuleBase" id="RU362081"/>
    </source>
</evidence>
<organism evidence="9 10">
    <name type="scientific">Kutzneria viridogrisea</name>
    <dbReference type="NCBI Taxonomy" id="47990"/>
    <lineage>
        <taxon>Bacteria</taxon>
        <taxon>Bacillati</taxon>
        <taxon>Actinomycetota</taxon>
        <taxon>Actinomycetes</taxon>
        <taxon>Pseudonocardiales</taxon>
        <taxon>Pseudonocardiaceae</taxon>
        <taxon>Kutzneria</taxon>
    </lineage>
</organism>
<dbReference type="PANTHER" id="PTHR48085">
    <property type="entry name" value="CADMIUM/ZINC-TRANSPORTING ATPASE HMA2-RELATED"/>
    <property type="match status" value="1"/>
</dbReference>
<dbReference type="Gene3D" id="3.40.50.1000">
    <property type="entry name" value="HAD superfamily/HAD-like"/>
    <property type="match status" value="1"/>
</dbReference>
<dbReference type="NCBIfam" id="TIGR01525">
    <property type="entry name" value="ATPase-IB_hvy"/>
    <property type="match status" value="1"/>
</dbReference>